<sequence>MFSGFLGFAGNAALDTTRQQAHNQPTSTADSSGSWPQYSERGVQNSLVSLSPGTPLTLPIEKSTCHIMEELGSTMVLNSANSPDIFTKENHLFRVLKEHLREQEYYDHNRLKNDLSNFFSRQAHSQ</sequence>
<accession>A0AAD5MEK5</accession>
<gene>
    <name evidence="2" type="ORF">KIN20_002700</name>
</gene>
<keyword evidence="3" id="KW-1185">Reference proteome</keyword>
<reference evidence="2" key="1">
    <citation type="submission" date="2021-06" db="EMBL/GenBank/DDBJ databases">
        <title>Parelaphostrongylus tenuis whole genome reference sequence.</title>
        <authorList>
            <person name="Garwood T.J."/>
            <person name="Larsen P.A."/>
            <person name="Fountain-Jones N.M."/>
            <person name="Garbe J.R."/>
            <person name="Macchietto M.G."/>
            <person name="Kania S.A."/>
            <person name="Gerhold R.W."/>
            <person name="Richards J.E."/>
            <person name="Wolf T.M."/>
        </authorList>
    </citation>
    <scope>NUCLEOTIDE SEQUENCE</scope>
    <source>
        <strain evidence="2">MNPRO001-30</strain>
        <tissue evidence="2">Meninges</tissue>
    </source>
</reference>
<dbReference type="AlphaFoldDB" id="A0AAD5MEK5"/>
<dbReference type="Proteomes" id="UP001196413">
    <property type="component" value="Unassembled WGS sequence"/>
</dbReference>
<proteinExistence type="predicted"/>
<organism evidence="2 3">
    <name type="scientific">Parelaphostrongylus tenuis</name>
    <name type="common">Meningeal worm</name>
    <dbReference type="NCBI Taxonomy" id="148309"/>
    <lineage>
        <taxon>Eukaryota</taxon>
        <taxon>Metazoa</taxon>
        <taxon>Ecdysozoa</taxon>
        <taxon>Nematoda</taxon>
        <taxon>Chromadorea</taxon>
        <taxon>Rhabditida</taxon>
        <taxon>Rhabditina</taxon>
        <taxon>Rhabditomorpha</taxon>
        <taxon>Strongyloidea</taxon>
        <taxon>Metastrongylidae</taxon>
        <taxon>Parelaphostrongylus</taxon>
    </lineage>
</organism>
<comment type="caution">
    <text evidence="2">The sequence shown here is derived from an EMBL/GenBank/DDBJ whole genome shotgun (WGS) entry which is preliminary data.</text>
</comment>
<evidence type="ECO:0000313" key="3">
    <source>
        <dbReference type="Proteomes" id="UP001196413"/>
    </source>
</evidence>
<feature type="region of interest" description="Disordered" evidence="1">
    <location>
        <begin position="17"/>
        <end position="39"/>
    </location>
</feature>
<evidence type="ECO:0000256" key="1">
    <source>
        <dbReference type="SAM" id="MobiDB-lite"/>
    </source>
</evidence>
<protein>
    <submittedName>
        <fullName evidence="2">Uncharacterized protein</fullName>
    </submittedName>
</protein>
<name>A0AAD5MEK5_PARTN</name>
<evidence type="ECO:0000313" key="2">
    <source>
        <dbReference type="EMBL" id="KAJ1347602.1"/>
    </source>
</evidence>
<dbReference type="EMBL" id="JAHQIW010000353">
    <property type="protein sequence ID" value="KAJ1347602.1"/>
    <property type="molecule type" value="Genomic_DNA"/>
</dbReference>